<evidence type="ECO:0000313" key="1">
    <source>
        <dbReference type="EMBL" id="MDO7787021.1"/>
    </source>
</evidence>
<evidence type="ECO:0008006" key="3">
    <source>
        <dbReference type="Google" id="ProtNLM"/>
    </source>
</evidence>
<name>A0AAW7ZC95_9FIRM</name>
<evidence type="ECO:0000313" key="2">
    <source>
        <dbReference type="Proteomes" id="UP001172911"/>
    </source>
</evidence>
<dbReference type="EMBL" id="JARPTC010000009">
    <property type="protein sequence ID" value="MDO7787021.1"/>
    <property type="molecule type" value="Genomic_DNA"/>
</dbReference>
<sequence length="59" mass="6891">MQQLFANVLTIRVVQIKENADSRIGEKFKGEAGTICLWEKAYRVFDQPFFYHQQSKKPG</sequence>
<accession>A0AAW7ZC95</accession>
<keyword evidence="2" id="KW-1185">Reference proteome</keyword>
<reference evidence="1" key="1">
    <citation type="journal article" date="2023" name="J. Hazard. Mater.">
        <title>Anaerobic biodegradation of pyrene and benzo[a]pyrene by a new sulfate-reducing Desulforamulus aquiferis strain DSA.</title>
        <authorList>
            <person name="Zhang Z."/>
            <person name="Sun J."/>
            <person name="Gong X."/>
            <person name="Wang C."/>
            <person name="Wang H."/>
        </authorList>
    </citation>
    <scope>NUCLEOTIDE SEQUENCE</scope>
    <source>
        <strain evidence="1">DSA</strain>
    </source>
</reference>
<proteinExistence type="predicted"/>
<dbReference type="Proteomes" id="UP001172911">
    <property type="component" value="Unassembled WGS sequence"/>
</dbReference>
<comment type="caution">
    <text evidence="1">The sequence shown here is derived from an EMBL/GenBank/DDBJ whole genome shotgun (WGS) entry which is preliminary data.</text>
</comment>
<organism evidence="1 2">
    <name type="scientific">Desulforamulus aquiferis</name>
    <dbReference type="NCBI Taxonomy" id="1397668"/>
    <lineage>
        <taxon>Bacteria</taxon>
        <taxon>Bacillati</taxon>
        <taxon>Bacillota</taxon>
        <taxon>Clostridia</taxon>
        <taxon>Eubacteriales</taxon>
        <taxon>Peptococcaceae</taxon>
        <taxon>Desulforamulus</taxon>
    </lineage>
</organism>
<dbReference type="AlphaFoldDB" id="A0AAW7ZC95"/>
<protein>
    <recommendedName>
        <fullName evidence="3">Transposase</fullName>
    </recommendedName>
</protein>
<reference evidence="1" key="2">
    <citation type="submission" date="2023-03" db="EMBL/GenBank/DDBJ databases">
        <authorList>
            <person name="Zhang Z."/>
        </authorList>
    </citation>
    <scope>NUCLEOTIDE SEQUENCE</scope>
    <source>
        <strain evidence="1">DSA</strain>
    </source>
</reference>
<gene>
    <name evidence="1" type="ORF">P6N53_07310</name>
</gene>